<organism evidence="1 2">
    <name type="scientific">Lentzea jiangxiensis</name>
    <dbReference type="NCBI Taxonomy" id="641025"/>
    <lineage>
        <taxon>Bacteria</taxon>
        <taxon>Bacillati</taxon>
        <taxon>Actinomycetota</taxon>
        <taxon>Actinomycetes</taxon>
        <taxon>Pseudonocardiales</taxon>
        <taxon>Pseudonocardiaceae</taxon>
        <taxon>Lentzea</taxon>
    </lineage>
</organism>
<evidence type="ECO:0000313" key="1">
    <source>
        <dbReference type="EMBL" id="SDP82786.1"/>
    </source>
</evidence>
<evidence type="ECO:0000313" key="2">
    <source>
        <dbReference type="Proteomes" id="UP000199691"/>
    </source>
</evidence>
<gene>
    <name evidence="1" type="ORF">SAMN05421507_11621</name>
</gene>
<dbReference type="EMBL" id="FNIX01000016">
    <property type="protein sequence ID" value="SDP82786.1"/>
    <property type="molecule type" value="Genomic_DNA"/>
</dbReference>
<keyword evidence="2" id="KW-1185">Reference proteome</keyword>
<accession>A0A1H0VXD8</accession>
<proteinExistence type="predicted"/>
<dbReference type="AlphaFoldDB" id="A0A1H0VXD8"/>
<reference evidence="2" key="1">
    <citation type="submission" date="2016-10" db="EMBL/GenBank/DDBJ databases">
        <authorList>
            <person name="Varghese N."/>
            <person name="Submissions S."/>
        </authorList>
    </citation>
    <scope>NUCLEOTIDE SEQUENCE [LARGE SCALE GENOMIC DNA]</scope>
    <source>
        <strain evidence="2">CGMCC 4.6609</strain>
    </source>
</reference>
<dbReference type="Proteomes" id="UP000199691">
    <property type="component" value="Unassembled WGS sequence"/>
</dbReference>
<protein>
    <submittedName>
        <fullName evidence="1">Uncharacterized protein</fullName>
    </submittedName>
</protein>
<name>A0A1H0VXD8_9PSEU</name>
<sequence length="53" mass="6123">MDEVTRRDEQRDGQADYSALRIGGFNSDKVLPPLLAWIDQVLPNEERHPDVQM</sequence>
<dbReference type="STRING" id="641025.SAMN05421507_11621"/>